<feature type="transmembrane region" description="Helical" evidence="6">
    <location>
        <begin position="25"/>
        <end position="50"/>
    </location>
</feature>
<evidence type="ECO:0000256" key="4">
    <source>
        <dbReference type="ARBA" id="ARBA00022989"/>
    </source>
</evidence>
<gene>
    <name evidence="8" type="ORF">NCTC12410_01200</name>
</gene>
<dbReference type="Proteomes" id="UP000254841">
    <property type="component" value="Unassembled WGS sequence"/>
</dbReference>
<organism evidence="8 9">
    <name type="scientific">Helicobacter canis</name>
    <dbReference type="NCBI Taxonomy" id="29419"/>
    <lineage>
        <taxon>Bacteria</taxon>
        <taxon>Pseudomonadati</taxon>
        <taxon>Campylobacterota</taxon>
        <taxon>Epsilonproteobacteria</taxon>
        <taxon>Campylobacterales</taxon>
        <taxon>Helicobacteraceae</taxon>
        <taxon>Helicobacter</taxon>
    </lineage>
</organism>
<evidence type="ECO:0000313" key="8">
    <source>
        <dbReference type="EMBL" id="STO97375.1"/>
    </source>
</evidence>
<evidence type="ECO:0000256" key="5">
    <source>
        <dbReference type="ARBA" id="ARBA00023136"/>
    </source>
</evidence>
<reference evidence="8 9" key="1">
    <citation type="submission" date="2018-06" db="EMBL/GenBank/DDBJ databases">
        <authorList>
            <consortium name="Pathogen Informatics"/>
            <person name="Doyle S."/>
        </authorList>
    </citation>
    <scope>NUCLEOTIDE SEQUENCE [LARGE SCALE GENOMIC DNA]</scope>
    <source>
        <strain evidence="8 9">NCTC12410</strain>
    </source>
</reference>
<keyword evidence="5 6" id="KW-0472">Membrane</keyword>
<evidence type="ECO:0000256" key="1">
    <source>
        <dbReference type="ARBA" id="ARBA00004651"/>
    </source>
</evidence>
<proteinExistence type="predicted"/>
<dbReference type="OrthoDB" id="5358104at2"/>
<evidence type="ECO:0000256" key="3">
    <source>
        <dbReference type="ARBA" id="ARBA00022692"/>
    </source>
</evidence>
<protein>
    <submittedName>
        <fullName evidence="8">RDD family protein</fullName>
    </submittedName>
</protein>
<comment type="subcellular location">
    <subcellularLocation>
        <location evidence="1">Cell membrane</location>
        <topology evidence="1">Multi-pass membrane protein</topology>
    </subcellularLocation>
</comment>
<evidence type="ECO:0000256" key="2">
    <source>
        <dbReference type="ARBA" id="ARBA00022475"/>
    </source>
</evidence>
<accession>A0A377J502</accession>
<feature type="transmembrane region" description="Helical" evidence="6">
    <location>
        <begin position="142"/>
        <end position="164"/>
    </location>
</feature>
<dbReference type="RefSeq" id="WP_115011616.1">
    <property type="nucleotide sequence ID" value="NZ_UGHV01000001.1"/>
</dbReference>
<dbReference type="Pfam" id="PF06271">
    <property type="entry name" value="RDD"/>
    <property type="match status" value="1"/>
</dbReference>
<dbReference type="AlphaFoldDB" id="A0A377J502"/>
<feature type="domain" description="RDD" evidence="7">
    <location>
        <begin position="19"/>
        <end position="173"/>
    </location>
</feature>
<evidence type="ECO:0000256" key="6">
    <source>
        <dbReference type="SAM" id="Phobius"/>
    </source>
</evidence>
<dbReference type="GO" id="GO:0005886">
    <property type="term" value="C:plasma membrane"/>
    <property type="evidence" value="ECO:0007669"/>
    <property type="project" value="UniProtKB-SubCell"/>
</dbReference>
<dbReference type="InterPro" id="IPR010432">
    <property type="entry name" value="RDD"/>
</dbReference>
<dbReference type="InterPro" id="IPR051791">
    <property type="entry name" value="Pra-immunoreactive"/>
</dbReference>
<sequence>MAKDEALQDTLDREDLTLAPLDKRIYAFLIDALLLSALMMLINLNTFLALSEPQALQEMRDSSSSAIMLKDSAKAPLEQSIEQKIQEQISSLIMQIFLLEIIYQGLFTFWYGASLGKMLCKIQVVSIDLLDSPSFLASFLRAALRTLSQAVYYIPFVFAFSDVLKRTLYDRAARTIVIMQKR</sequence>
<keyword evidence="2" id="KW-1003">Cell membrane</keyword>
<keyword evidence="3 6" id="KW-0812">Transmembrane</keyword>
<dbReference type="EMBL" id="UGHV01000001">
    <property type="protein sequence ID" value="STO97375.1"/>
    <property type="molecule type" value="Genomic_DNA"/>
</dbReference>
<dbReference type="PANTHER" id="PTHR36115">
    <property type="entry name" value="PROLINE-RICH ANTIGEN HOMOLOG-RELATED"/>
    <property type="match status" value="1"/>
</dbReference>
<name>A0A377J502_9HELI</name>
<evidence type="ECO:0000259" key="7">
    <source>
        <dbReference type="Pfam" id="PF06271"/>
    </source>
</evidence>
<keyword evidence="4 6" id="KW-1133">Transmembrane helix</keyword>
<dbReference type="PANTHER" id="PTHR36115:SF6">
    <property type="entry name" value="PROLINE-RICH ANTIGEN HOMOLOG"/>
    <property type="match status" value="1"/>
</dbReference>
<feature type="transmembrane region" description="Helical" evidence="6">
    <location>
        <begin position="92"/>
        <end position="111"/>
    </location>
</feature>
<evidence type="ECO:0000313" key="9">
    <source>
        <dbReference type="Proteomes" id="UP000254841"/>
    </source>
</evidence>